<comment type="caution">
    <text evidence="2">The sequence shown here is derived from an EMBL/GenBank/DDBJ whole genome shotgun (WGS) entry which is preliminary data.</text>
</comment>
<protein>
    <submittedName>
        <fullName evidence="2">Uncharacterized protein</fullName>
    </submittedName>
</protein>
<feature type="region of interest" description="Disordered" evidence="1">
    <location>
        <begin position="1"/>
        <end position="23"/>
    </location>
</feature>
<accession>A0A3R6GUS1</accession>
<reference evidence="2 3" key="1">
    <citation type="submission" date="2018-08" db="EMBL/GenBank/DDBJ databases">
        <title>A genome reference for cultivated species of the human gut microbiota.</title>
        <authorList>
            <person name="Zou Y."/>
            <person name="Xue W."/>
            <person name="Luo G."/>
        </authorList>
    </citation>
    <scope>NUCLEOTIDE SEQUENCE [LARGE SCALE GENOMIC DNA]</scope>
    <source>
        <strain evidence="2 3">AM16-54</strain>
    </source>
</reference>
<gene>
    <name evidence="2" type="ORF">DW192_10155</name>
</gene>
<evidence type="ECO:0000256" key="1">
    <source>
        <dbReference type="SAM" id="MobiDB-lite"/>
    </source>
</evidence>
<evidence type="ECO:0000313" key="2">
    <source>
        <dbReference type="EMBL" id="RHH81414.1"/>
    </source>
</evidence>
<organism evidence="2 3">
    <name type="scientific">Segatella copri</name>
    <dbReference type="NCBI Taxonomy" id="165179"/>
    <lineage>
        <taxon>Bacteria</taxon>
        <taxon>Pseudomonadati</taxon>
        <taxon>Bacteroidota</taxon>
        <taxon>Bacteroidia</taxon>
        <taxon>Bacteroidales</taxon>
        <taxon>Prevotellaceae</taxon>
        <taxon>Segatella</taxon>
    </lineage>
</organism>
<dbReference type="EMBL" id="QRKB01000025">
    <property type="protein sequence ID" value="RHH81414.1"/>
    <property type="molecule type" value="Genomic_DNA"/>
</dbReference>
<evidence type="ECO:0000313" key="3">
    <source>
        <dbReference type="Proteomes" id="UP000284548"/>
    </source>
</evidence>
<name>A0A3R6GUS1_9BACT</name>
<dbReference type="AlphaFoldDB" id="A0A3R6GUS1"/>
<feature type="compositionally biased region" description="Basic residues" evidence="1">
    <location>
        <begin position="1"/>
        <end position="15"/>
    </location>
</feature>
<dbReference type="Proteomes" id="UP000284548">
    <property type="component" value="Unassembled WGS sequence"/>
</dbReference>
<proteinExistence type="predicted"/>
<dbReference type="RefSeq" id="WP_118255109.1">
    <property type="nucleotide sequence ID" value="NZ_QRKB01000025.1"/>
</dbReference>
<sequence>MTRRNDKRNNRRNRQRNNTPELPPFAQMLFGAIVGKGVDMICKKMAENAEEKTPDIHAEGISNQDVTNINNGKATLSKLRIPADGSAVEYPIPDNLQFFFDEEGKLMVRQKIEGDENPTDAGEGNHITYDDILKELFLKKTAFWFFDKCHIGKGTQSITSYKDAVNCTTPAQAKRYAAFNKLQNIAKYLNKGWKPNFGCNEKKWAIVKEGENFYPKYNQYINDGSVYFKSEDLANEAIRLMGEDSLNDLFSTDW</sequence>